<dbReference type="AlphaFoldDB" id="A0A939RUS8"/>
<dbReference type="Proteomes" id="UP000664209">
    <property type="component" value="Unassembled WGS sequence"/>
</dbReference>
<dbReference type="Pfam" id="PF09913">
    <property type="entry name" value="DUF2142"/>
    <property type="match status" value="1"/>
</dbReference>
<feature type="transmembrane region" description="Helical" evidence="2">
    <location>
        <begin position="325"/>
        <end position="343"/>
    </location>
</feature>
<feature type="region of interest" description="Disordered" evidence="1">
    <location>
        <begin position="486"/>
        <end position="507"/>
    </location>
</feature>
<protein>
    <submittedName>
        <fullName evidence="3">DUF2142 domain-containing protein</fullName>
    </submittedName>
</protein>
<keyword evidence="2" id="KW-0472">Membrane</keyword>
<proteinExistence type="predicted"/>
<feature type="transmembrane region" description="Helical" evidence="2">
    <location>
        <begin position="350"/>
        <end position="371"/>
    </location>
</feature>
<feature type="transmembrane region" description="Helical" evidence="2">
    <location>
        <begin position="383"/>
        <end position="401"/>
    </location>
</feature>
<keyword evidence="2" id="KW-1133">Transmembrane helix</keyword>
<comment type="caution">
    <text evidence="3">The sequence shown here is derived from an EMBL/GenBank/DDBJ whole genome shotgun (WGS) entry which is preliminary data.</text>
</comment>
<evidence type="ECO:0000256" key="1">
    <source>
        <dbReference type="SAM" id="MobiDB-lite"/>
    </source>
</evidence>
<feature type="transmembrane region" description="Helical" evidence="2">
    <location>
        <begin position="212"/>
        <end position="228"/>
    </location>
</feature>
<feature type="transmembrane region" description="Helical" evidence="2">
    <location>
        <begin position="186"/>
        <end position="205"/>
    </location>
</feature>
<evidence type="ECO:0000256" key="2">
    <source>
        <dbReference type="SAM" id="Phobius"/>
    </source>
</evidence>
<name>A0A939RUS8_9CELL</name>
<dbReference type="EMBL" id="JAGEMK010000001">
    <property type="protein sequence ID" value="MBO1750938.1"/>
    <property type="molecule type" value="Genomic_DNA"/>
</dbReference>
<feature type="transmembrane region" description="Helical" evidence="2">
    <location>
        <begin position="234"/>
        <end position="250"/>
    </location>
</feature>
<gene>
    <name evidence="3" type="ORF">J4G33_03890</name>
</gene>
<organism evidence="3 4">
    <name type="scientific">Actinotalea soli</name>
    <dbReference type="NCBI Taxonomy" id="2819234"/>
    <lineage>
        <taxon>Bacteria</taxon>
        <taxon>Bacillati</taxon>
        <taxon>Actinomycetota</taxon>
        <taxon>Actinomycetes</taxon>
        <taxon>Micrococcales</taxon>
        <taxon>Cellulomonadaceae</taxon>
        <taxon>Actinotalea</taxon>
    </lineage>
</organism>
<feature type="transmembrane region" description="Helical" evidence="2">
    <location>
        <begin position="452"/>
        <end position="478"/>
    </location>
</feature>
<evidence type="ECO:0000313" key="4">
    <source>
        <dbReference type="Proteomes" id="UP000664209"/>
    </source>
</evidence>
<sequence length="507" mass="52674">MNRDALGRRLRPWGMPIGALLLLTALAAWAFASPVGSSPDEDYHLVSIWCGGGIDEGVCDEGTGDGERQVAPALVGSTCYAFEPTLSAGCQERVPSLADQEQVLSDRGNFAGSYPPVFYAVMSVFAGDDLARSVVIMRLVNALLFVGLGAWTYALSAPRLRRGLVGGALVTLVPLGTFIVPSLNPSSWAVISAVVLFISLVGFMTTTGTRRMLGHGAVAALAVVLGAGARADSAMYATLAVCAALTCTVVRRRESLLRAVYPLLLGAAAAGSYLSSGQSDAVTSEASGAFQLSLAAGILVDVPTLWVGALGGAGLGWLDTAMPTLVVPLTVGAAAAAVVIGLGKVQLRRGLALLGIGLAAWVVPAYVQYLSGQPVGAYVQPRYVYPLVILFVIIAVLRVGRGEAGGTWTRTQRILLALALGAANAGALHANLRRYVTGVDVGGLNLDSTIEWWWSLPISPMGLWALGSAAFLGAVLLLTREMEERGATVPDSEGRPATEDEPHPVRG</sequence>
<feature type="transmembrane region" description="Helical" evidence="2">
    <location>
        <begin position="257"/>
        <end position="275"/>
    </location>
</feature>
<feature type="transmembrane region" description="Helical" evidence="2">
    <location>
        <begin position="135"/>
        <end position="156"/>
    </location>
</feature>
<feature type="transmembrane region" description="Helical" evidence="2">
    <location>
        <begin position="413"/>
        <end position="432"/>
    </location>
</feature>
<reference evidence="3" key="1">
    <citation type="submission" date="2021-03" db="EMBL/GenBank/DDBJ databases">
        <title>Actinotalea soli sp. nov., isolated from soil.</title>
        <authorList>
            <person name="Ping W."/>
            <person name="Zhang J."/>
        </authorList>
    </citation>
    <scope>NUCLEOTIDE SEQUENCE</scope>
    <source>
        <strain evidence="3">BY-33</strain>
    </source>
</reference>
<accession>A0A939RUS8</accession>
<keyword evidence="2" id="KW-0812">Transmembrane</keyword>
<feature type="transmembrane region" description="Helical" evidence="2">
    <location>
        <begin position="163"/>
        <end position="180"/>
    </location>
</feature>
<evidence type="ECO:0000313" key="3">
    <source>
        <dbReference type="EMBL" id="MBO1750938.1"/>
    </source>
</evidence>
<dbReference type="RefSeq" id="WP_208054539.1">
    <property type="nucleotide sequence ID" value="NZ_JAGEMK010000001.1"/>
</dbReference>
<dbReference type="InterPro" id="IPR018674">
    <property type="entry name" value="DUF2142_membrane"/>
</dbReference>
<keyword evidence="4" id="KW-1185">Reference proteome</keyword>